<reference evidence="1 2" key="1">
    <citation type="journal article" date="2014" name="Antimicrob. Agents Chemother.">
        <title>Triclosan can select for an AdeIJK-overexpressing mutant of Acinetobacter baumannii ATCC 17978 that displays reduced susceptibility to multiple antibiotics.</title>
        <authorList>
            <person name="Fernando D.M."/>
            <person name="Xu W."/>
            <person name="Loewen P.C."/>
            <person name="Zhanel G.G."/>
            <person name="Kumar A."/>
        </authorList>
    </citation>
    <scope>NUCLEOTIDE SEQUENCE [LARGE SCALE GENOMIC DNA]</scope>
    <source>
        <strain evidence="2">ATCC 17978</strain>
    </source>
</reference>
<dbReference type="AlphaFoldDB" id="A0A1L5TUL4"/>
<organism evidence="1 2">
    <name type="scientific">Acinetobacter baumannii</name>
    <dbReference type="NCBI Taxonomy" id="470"/>
    <lineage>
        <taxon>Bacteria</taxon>
        <taxon>Pseudomonadati</taxon>
        <taxon>Pseudomonadota</taxon>
        <taxon>Gammaproteobacteria</taxon>
        <taxon>Moraxellales</taxon>
        <taxon>Moraxellaceae</taxon>
        <taxon>Acinetobacter</taxon>
        <taxon>Acinetobacter calcoaceticus/baumannii complex</taxon>
    </lineage>
</organism>
<sequence length="65" mass="7517">MTVDELRKFYGVSNNYQLARRLRKGRTTIKQWEDSGIPIGVQAIFELLTGGRVKADRKLLYGFIK</sequence>
<dbReference type="GO" id="GO:0003677">
    <property type="term" value="F:DNA binding"/>
    <property type="evidence" value="ECO:0007669"/>
    <property type="project" value="InterPro"/>
</dbReference>
<evidence type="ECO:0000313" key="1">
    <source>
        <dbReference type="EMBL" id="APP32939.1"/>
    </source>
</evidence>
<evidence type="ECO:0008006" key="3">
    <source>
        <dbReference type="Google" id="ProtNLM"/>
    </source>
</evidence>
<accession>A0A1L5TUL4</accession>
<dbReference type="SUPFAM" id="SSF47413">
    <property type="entry name" value="lambda repressor-like DNA-binding domains"/>
    <property type="match status" value="1"/>
</dbReference>
<dbReference type="Proteomes" id="UP000072389">
    <property type="component" value="Chromosome"/>
</dbReference>
<protein>
    <recommendedName>
        <fullName evidence="3">DNA-binding protein</fullName>
    </recommendedName>
</protein>
<evidence type="ECO:0000313" key="2">
    <source>
        <dbReference type="Proteomes" id="UP000072389"/>
    </source>
</evidence>
<name>A0A1L5TUL4_ACIBA</name>
<gene>
    <name evidence="1" type="ORF">AUO97_15515</name>
</gene>
<proteinExistence type="predicted"/>
<dbReference type="Gene3D" id="1.10.260.40">
    <property type="entry name" value="lambda repressor-like DNA-binding domains"/>
    <property type="match status" value="1"/>
</dbReference>
<dbReference type="EMBL" id="CP018664">
    <property type="protein sequence ID" value="APP32939.1"/>
    <property type="molecule type" value="Genomic_DNA"/>
</dbReference>
<dbReference type="InterPro" id="IPR010982">
    <property type="entry name" value="Lambda_DNA-bd_dom_sf"/>
</dbReference>